<dbReference type="EMBL" id="LQMQ01000067">
    <property type="protein sequence ID" value="KUO39300.1"/>
    <property type="molecule type" value="Genomic_DNA"/>
</dbReference>
<keyword evidence="7" id="KW-0460">Magnesium</keyword>
<name>A0A147JS21_HADYE</name>
<dbReference type="SFLD" id="SFLDS00003">
    <property type="entry name" value="Haloacid_Dehalogenase"/>
    <property type="match status" value="1"/>
</dbReference>
<dbReference type="Proteomes" id="UP000074294">
    <property type="component" value="Unassembled WGS sequence"/>
</dbReference>
<dbReference type="InterPro" id="IPR023214">
    <property type="entry name" value="HAD_sf"/>
</dbReference>
<dbReference type="GO" id="GO:0005737">
    <property type="term" value="C:cytoplasm"/>
    <property type="evidence" value="ECO:0007669"/>
    <property type="project" value="TreeGrafter"/>
</dbReference>
<comment type="caution">
    <text evidence="9">The sequence shown here is derived from an EMBL/GenBank/DDBJ whole genome shotgun (WGS) entry which is preliminary data.</text>
</comment>
<accession>A0A147JS21</accession>
<dbReference type="EC" id="3.1.3.3" evidence="3"/>
<evidence type="ECO:0000256" key="5">
    <source>
        <dbReference type="ARBA" id="ARBA00022723"/>
    </source>
</evidence>
<evidence type="ECO:0000313" key="10">
    <source>
        <dbReference type="Proteomes" id="UP000074294"/>
    </source>
</evidence>
<evidence type="ECO:0000256" key="7">
    <source>
        <dbReference type="ARBA" id="ARBA00022842"/>
    </source>
</evidence>
<evidence type="ECO:0000256" key="2">
    <source>
        <dbReference type="ARBA" id="ARBA00005135"/>
    </source>
</evidence>
<evidence type="ECO:0000256" key="6">
    <source>
        <dbReference type="ARBA" id="ARBA00022801"/>
    </source>
</evidence>
<dbReference type="SUPFAM" id="SSF56784">
    <property type="entry name" value="HAD-like"/>
    <property type="match status" value="1"/>
</dbReference>
<comment type="pathway">
    <text evidence="2">Amino-acid biosynthesis; L-serine biosynthesis; L-serine from 3-phospho-D-glycerate: step 3/3.</text>
</comment>
<dbReference type="NCBIfam" id="TIGR01488">
    <property type="entry name" value="HAD-SF-IB"/>
    <property type="match status" value="1"/>
</dbReference>
<dbReference type="GO" id="GO:0000287">
    <property type="term" value="F:magnesium ion binding"/>
    <property type="evidence" value="ECO:0007669"/>
    <property type="project" value="TreeGrafter"/>
</dbReference>
<keyword evidence="6" id="KW-0378">Hydrolase</keyword>
<evidence type="ECO:0000313" key="9">
    <source>
        <dbReference type="EMBL" id="KUO39300.1"/>
    </source>
</evidence>
<reference evidence="9 10" key="1">
    <citation type="journal article" date="2016" name="Nat. Microbiol.">
        <title>Genomic inference of the metabolism of cosmopolitan subsurface Archaea, Hadesarchaea.</title>
        <authorList>
            <person name="Baker B.J."/>
            <person name="Saw J.H."/>
            <person name="Lind A.E."/>
            <person name="Lazar C.S."/>
            <person name="Hinrichs K.-U."/>
            <person name="Teske A.P."/>
            <person name="Ettema T.J."/>
        </authorList>
    </citation>
    <scope>NUCLEOTIDE SEQUENCE [LARGE SCALE GENOMIC DNA]</scope>
</reference>
<comment type="cofactor">
    <cofactor evidence="1">
        <name>Mg(2+)</name>
        <dbReference type="ChEBI" id="CHEBI:18420"/>
    </cofactor>
</comment>
<dbReference type="InterPro" id="IPR006386">
    <property type="entry name" value="HAD-SF_hydro_IB_PSP-like_arc"/>
</dbReference>
<dbReference type="InterPro" id="IPR036412">
    <property type="entry name" value="HAD-like_sf"/>
</dbReference>
<keyword evidence="5" id="KW-0479">Metal-binding</keyword>
<dbReference type="InterPro" id="IPR050582">
    <property type="entry name" value="HAD-like_SerB"/>
</dbReference>
<keyword evidence="8" id="KW-0718">Serine biosynthesis</keyword>
<evidence type="ECO:0000256" key="8">
    <source>
        <dbReference type="ARBA" id="ARBA00023299"/>
    </source>
</evidence>
<sequence length="213" mass="23883">MRYRLVAFDMDGTLLLAKSCWRIIHQRFGTIEEARKNLWAYESGLIDYREFMRRDIALWRPKPTIDEIKSILSSYTLAPNVRQLVGEIIRRGFQTAIITGGLDVLANEVARELGIPHVIANGLELDGSGHLTGEGILRVEPRHKDENLAQLAEALGISLEECVAVGDGKYDVSFLKKAGLGVAVGKDPELGRIADVVIEDFDHFPRLLDYLRK</sequence>
<dbReference type="GO" id="GO:0006564">
    <property type="term" value="P:L-serine biosynthetic process"/>
    <property type="evidence" value="ECO:0007669"/>
    <property type="project" value="UniProtKB-KW"/>
</dbReference>
<dbReference type="PANTHER" id="PTHR43344">
    <property type="entry name" value="PHOSPHOSERINE PHOSPHATASE"/>
    <property type="match status" value="1"/>
</dbReference>
<dbReference type="NCBIfam" id="TIGR01491">
    <property type="entry name" value="HAD-SF-IB-PSPlk"/>
    <property type="match status" value="1"/>
</dbReference>
<proteinExistence type="predicted"/>
<organism evidence="9 10">
    <name type="scientific">Hadarchaeum yellowstonense</name>
    <dbReference type="NCBI Taxonomy" id="1776334"/>
    <lineage>
        <taxon>Archaea</taxon>
        <taxon>Methanobacteriati</taxon>
        <taxon>Candidatus Hadarchaeota</taxon>
        <taxon>Candidatus Hadarchaeia</taxon>
        <taxon>Candidatus Hadarchaeales</taxon>
        <taxon>Candidatus Hadarchaeaceae</taxon>
        <taxon>Candidatus Hadarchaeum</taxon>
    </lineage>
</organism>
<dbReference type="AlphaFoldDB" id="A0A147JS21"/>
<keyword evidence="4" id="KW-0028">Amino-acid biosynthesis</keyword>
<dbReference type="GO" id="GO:0036424">
    <property type="term" value="F:L-phosphoserine phosphatase activity"/>
    <property type="evidence" value="ECO:0007669"/>
    <property type="project" value="TreeGrafter"/>
</dbReference>
<gene>
    <name evidence="9" type="ORF">APZ16_04715</name>
</gene>
<dbReference type="STRING" id="1776334.APZ16_04715"/>
<dbReference type="PANTHER" id="PTHR43344:SF2">
    <property type="entry name" value="PHOSPHOSERINE PHOSPHATASE"/>
    <property type="match status" value="1"/>
</dbReference>
<evidence type="ECO:0000256" key="1">
    <source>
        <dbReference type="ARBA" id="ARBA00001946"/>
    </source>
</evidence>
<evidence type="ECO:0000256" key="4">
    <source>
        <dbReference type="ARBA" id="ARBA00022605"/>
    </source>
</evidence>
<evidence type="ECO:0000256" key="3">
    <source>
        <dbReference type="ARBA" id="ARBA00012640"/>
    </source>
</evidence>
<dbReference type="Gene3D" id="3.40.50.1000">
    <property type="entry name" value="HAD superfamily/HAD-like"/>
    <property type="match status" value="1"/>
</dbReference>
<protein>
    <recommendedName>
        <fullName evidence="3">phosphoserine phosphatase</fullName>
        <ecNumber evidence="3">3.1.3.3</ecNumber>
    </recommendedName>
</protein>
<dbReference type="SFLD" id="SFLDG01129">
    <property type="entry name" value="C1.5:_HAD__Beta-PGM__Phosphata"/>
    <property type="match status" value="1"/>
</dbReference>
<dbReference type="Pfam" id="PF12710">
    <property type="entry name" value="HAD"/>
    <property type="match status" value="1"/>
</dbReference>